<evidence type="ECO:0000313" key="1">
    <source>
        <dbReference type="EMBL" id="SNB78769.1"/>
    </source>
</evidence>
<accession>A0A212S105</accession>
<dbReference type="Proteomes" id="UP000197065">
    <property type="component" value="Unassembled WGS sequence"/>
</dbReference>
<evidence type="ECO:0000313" key="2">
    <source>
        <dbReference type="Proteomes" id="UP000197065"/>
    </source>
</evidence>
<proteinExistence type="predicted"/>
<dbReference type="RefSeq" id="WP_133063952.1">
    <property type="nucleotide sequence ID" value="NZ_FYEH01000019.1"/>
</dbReference>
<keyword evidence="2" id="KW-1185">Reference proteome</keyword>
<organism evidence="1 2">
    <name type="scientific">Arboricoccus pini</name>
    <dbReference type="NCBI Taxonomy" id="1963835"/>
    <lineage>
        <taxon>Bacteria</taxon>
        <taxon>Pseudomonadati</taxon>
        <taxon>Pseudomonadota</taxon>
        <taxon>Alphaproteobacteria</taxon>
        <taxon>Geminicoccales</taxon>
        <taxon>Geminicoccaceae</taxon>
        <taxon>Arboricoccus</taxon>
    </lineage>
</organism>
<gene>
    <name evidence="1" type="ORF">SAMN07250955_11940</name>
</gene>
<dbReference type="EMBL" id="FYEH01000019">
    <property type="protein sequence ID" value="SNB78769.1"/>
    <property type="molecule type" value="Genomic_DNA"/>
</dbReference>
<name>A0A212S105_9PROT</name>
<dbReference type="AlphaFoldDB" id="A0A212S105"/>
<sequence length="71" mass="7633">MVHVADAASVFSIELDPKVIEIGDKAVALVAAGRVLLCDRDAWLEREAHKALVAAAEQLVLVVPLEVRDCL</sequence>
<reference evidence="1 2" key="1">
    <citation type="submission" date="2017-06" db="EMBL/GenBank/DDBJ databases">
        <authorList>
            <person name="Kim H.J."/>
            <person name="Triplett B.A."/>
        </authorList>
    </citation>
    <scope>NUCLEOTIDE SEQUENCE [LARGE SCALE GENOMIC DNA]</scope>
    <source>
        <strain evidence="1 2">B29T1</strain>
    </source>
</reference>
<protein>
    <submittedName>
        <fullName evidence="1">Uncharacterized protein</fullName>
    </submittedName>
</protein>